<keyword evidence="9" id="KW-1185">Reference proteome</keyword>
<dbReference type="PANTHER" id="PTHR23321:SF26">
    <property type="entry name" value="SMALL RIBOSOMAL SUBUNIT PROTEIN US15M"/>
    <property type="match status" value="1"/>
</dbReference>
<name>A0A7I8D724_9FIRM</name>
<gene>
    <name evidence="4 8" type="primary">rpsO</name>
    <name evidence="8" type="ORF">C12CBH8_19280</name>
</gene>
<dbReference type="InterPro" id="IPR005290">
    <property type="entry name" value="Ribosomal_uS15_bac-type"/>
</dbReference>
<keyword evidence="1 4" id="KW-0689">Ribosomal protein</keyword>
<dbReference type="GO" id="GO:0006412">
    <property type="term" value="P:translation"/>
    <property type="evidence" value="ECO:0007669"/>
    <property type="project" value="UniProtKB-UniRule"/>
</dbReference>
<dbReference type="RefSeq" id="WP_171846286.1">
    <property type="nucleotide sequence ID" value="NZ_AP023321.1"/>
</dbReference>
<comment type="subunit">
    <text evidence="3 4">Part of the 30S ribosomal subunit. Forms a bridge to the 50S subunit in the 70S ribosome, contacting the 23S rRNA.</text>
</comment>
<dbReference type="InterPro" id="IPR000589">
    <property type="entry name" value="Ribosomal_uS15"/>
</dbReference>
<dbReference type="EMBL" id="AP023321">
    <property type="protein sequence ID" value="BCI61289.1"/>
    <property type="molecule type" value="Genomic_DNA"/>
</dbReference>
<dbReference type="SUPFAM" id="SSF47060">
    <property type="entry name" value="S15/NS1 RNA-binding domain"/>
    <property type="match status" value="1"/>
</dbReference>
<feature type="region of interest" description="Disordered" evidence="7">
    <location>
        <begin position="1"/>
        <end position="23"/>
    </location>
</feature>
<keyword evidence="4 6" id="KW-0699">rRNA-binding</keyword>
<dbReference type="HAMAP" id="MF_01343_B">
    <property type="entry name" value="Ribosomal_uS15_B"/>
    <property type="match status" value="1"/>
</dbReference>
<reference evidence="9" key="1">
    <citation type="submission" date="2020-07" db="EMBL/GenBank/DDBJ databases">
        <title>Complete genome sequencing of Clostridia bacterium strain 12CBH8.</title>
        <authorList>
            <person name="Sakamoto M."/>
            <person name="Murakami T."/>
            <person name="Mori H."/>
        </authorList>
    </citation>
    <scope>NUCLEOTIDE SEQUENCE [LARGE SCALE GENOMIC DNA]</scope>
    <source>
        <strain evidence="9">12CBH8</strain>
    </source>
</reference>
<dbReference type="PROSITE" id="PS00362">
    <property type="entry name" value="RIBOSOMAL_S15"/>
    <property type="match status" value="1"/>
</dbReference>
<comment type="function">
    <text evidence="4">Forms an intersubunit bridge (bridge B4) with the 23S rRNA of the 50S subunit in the ribosome.</text>
</comment>
<dbReference type="Pfam" id="PF00312">
    <property type="entry name" value="Ribosomal_S15"/>
    <property type="match status" value="1"/>
</dbReference>
<evidence type="ECO:0000313" key="8">
    <source>
        <dbReference type="EMBL" id="BCI61289.1"/>
    </source>
</evidence>
<dbReference type="KEGG" id="sman:C12CBH8_19280"/>
<dbReference type="SMART" id="SM01387">
    <property type="entry name" value="Ribosomal_S15"/>
    <property type="match status" value="1"/>
</dbReference>
<dbReference type="Proteomes" id="UP000593890">
    <property type="component" value="Chromosome"/>
</dbReference>
<evidence type="ECO:0000256" key="4">
    <source>
        <dbReference type="HAMAP-Rule" id="MF_01343"/>
    </source>
</evidence>
<evidence type="ECO:0000256" key="5">
    <source>
        <dbReference type="RuleBase" id="RU003919"/>
    </source>
</evidence>
<dbReference type="PANTHER" id="PTHR23321">
    <property type="entry name" value="RIBOSOMAL PROTEIN S15, BACTERIAL AND ORGANELLAR"/>
    <property type="match status" value="1"/>
</dbReference>
<keyword evidence="2 4" id="KW-0687">Ribonucleoprotein</keyword>
<protein>
    <recommendedName>
        <fullName evidence="4">Small ribosomal subunit protein uS15</fullName>
    </recommendedName>
</protein>
<evidence type="ECO:0000256" key="7">
    <source>
        <dbReference type="SAM" id="MobiDB-lite"/>
    </source>
</evidence>
<evidence type="ECO:0000256" key="3">
    <source>
        <dbReference type="ARBA" id="ARBA00064542"/>
    </source>
</evidence>
<evidence type="ECO:0000256" key="2">
    <source>
        <dbReference type="ARBA" id="ARBA00023274"/>
    </source>
</evidence>
<dbReference type="NCBIfam" id="TIGR00952">
    <property type="entry name" value="S15_bact"/>
    <property type="match status" value="1"/>
</dbReference>
<accession>A0A7I8D724</accession>
<sequence length="88" mass="10393">MMLKEEKQTVIQDNARHEGDTGSPEVQIAILTKRINDLTEHLKVHKKDHHSRRGLLKMVGHRRNLLNYLMKKDIERYRAIISKLGIRK</sequence>
<evidence type="ECO:0000313" key="9">
    <source>
        <dbReference type="Proteomes" id="UP000593890"/>
    </source>
</evidence>
<organism evidence="8 9">
    <name type="scientific">Solibaculum mannosilyticum</name>
    <dbReference type="NCBI Taxonomy" id="2780922"/>
    <lineage>
        <taxon>Bacteria</taxon>
        <taxon>Bacillati</taxon>
        <taxon>Bacillota</taxon>
        <taxon>Clostridia</taxon>
        <taxon>Eubacteriales</taxon>
        <taxon>Oscillospiraceae</taxon>
        <taxon>Solibaculum</taxon>
    </lineage>
</organism>
<dbReference type="CDD" id="cd00353">
    <property type="entry name" value="Ribosomal_S15p_S13e"/>
    <property type="match status" value="1"/>
</dbReference>
<evidence type="ECO:0000256" key="1">
    <source>
        <dbReference type="ARBA" id="ARBA00022980"/>
    </source>
</evidence>
<dbReference type="GO" id="GO:0019843">
    <property type="term" value="F:rRNA binding"/>
    <property type="evidence" value="ECO:0007669"/>
    <property type="project" value="UniProtKB-UniRule"/>
</dbReference>
<dbReference type="GO" id="GO:0022627">
    <property type="term" value="C:cytosolic small ribosomal subunit"/>
    <property type="evidence" value="ECO:0007669"/>
    <property type="project" value="TreeGrafter"/>
</dbReference>
<feature type="compositionally biased region" description="Basic and acidic residues" evidence="7">
    <location>
        <begin position="1"/>
        <end position="20"/>
    </location>
</feature>
<dbReference type="GO" id="GO:0003735">
    <property type="term" value="F:structural constituent of ribosome"/>
    <property type="evidence" value="ECO:0007669"/>
    <property type="project" value="InterPro"/>
</dbReference>
<dbReference type="AlphaFoldDB" id="A0A7I8D724"/>
<comment type="function">
    <text evidence="4 6">One of the primary rRNA binding proteins, it binds directly to 16S rRNA where it helps nucleate assembly of the platform of the 30S subunit by binding and bridging several RNA helices of the 16S rRNA.</text>
</comment>
<proteinExistence type="inferred from homology"/>
<keyword evidence="4 6" id="KW-0694">RNA-binding</keyword>
<comment type="similarity">
    <text evidence="4 5">Belongs to the universal ribosomal protein uS15 family.</text>
</comment>
<dbReference type="Gene3D" id="6.10.250.3130">
    <property type="match status" value="1"/>
</dbReference>
<dbReference type="InterPro" id="IPR009068">
    <property type="entry name" value="uS15_NS1_RNA-bd_sf"/>
</dbReference>
<dbReference type="FunFam" id="1.10.287.10:FF:000002">
    <property type="entry name" value="30S ribosomal protein S15"/>
    <property type="match status" value="1"/>
</dbReference>
<dbReference type="Gene3D" id="1.10.287.10">
    <property type="entry name" value="S15/NS1, RNA-binding"/>
    <property type="match status" value="1"/>
</dbReference>
<evidence type="ECO:0000256" key="6">
    <source>
        <dbReference type="RuleBase" id="RU004524"/>
    </source>
</evidence>